<dbReference type="Pfam" id="PF07679">
    <property type="entry name" value="I-set"/>
    <property type="match status" value="1"/>
</dbReference>
<gene>
    <name evidence="3" type="primary">AVEN_65601_1</name>
    <name evidence="3" type="ORF">CEXT_696361</name>
</gene>
<protein>
    <submittedName>
        <fullName evidence="3">Ig-like domain-containing protein</fullName>
    </submittedName>
</protein>
<accession>A0AAV4YCI5</accession>
<evidence type="ECO:0000259" key="2">
    <source>
        <dbReference type="Pfam" id="PF07679"/>
    </source>
</evidence>
<dbReference type="EMBL" id="BPLR01019135">
    <property type="protein sequence ID" value="GIZ04785.1"/>
    <property type="molecule type" value="Genomic_DNA"/>
</dbReference>
<reference evidence="3 4" key="1">
    <citation type="submission" date="2021-06" db="EMBL/GenBank/DDBJ databases">
        <title>Caerostris extrusa draft genome.</title>
        <authorList>
            <person name="Kono N."/>
            <person name="Arakawa K."/>
        </authorList>
    </citation>
    <scope>NUCLEOTIDE SEQUENCE [LARGE SCALE GENOMIC DNA]</scope>
</reference>
<evidence type="ECO:0000256" key="1">
    <source>
        <dbReference type="SAM" id="MobiDB-lite"/>
    </source>
</evidence>
<name>A0AAV4YCI5_CAEEX</name>
<dbReference type="InterPro" id="IPR013783">
    <property type="entry name" value="Ig-like_fold"/>
</dbReference>
<dbReference type="Gene3D" id="2.60.40.10">
    <property type="entry name" value="Immunoglobulins"/>
    <property type="match status" value="1"/>
</dbReference>
<dbReference type="SUPFAM" id="SSF48726">
    <property type="entry name" value="Immunoglobulin"/>
    <property type="match status" value="1"/>
</dbReference>
<dbReference type="AlphaFoldDB" id="A0AAV4YCI5"/>
<comment type="caution">
    <text evidence="3">The sequence shown here is derived from an EMBL/GenBank/DDBJ whole genome shotgun (WGS) entry which is preliminary data.</text>
</comment>
<dbReference type="InterPro" id="IPR036179">
    <property type="entry name" value="Ig-like_dom_sf"/>
</dbReference>
<dbReference type="Proteomes" id="UP001054945">
    <property type="component" value="Unassembled WGS sequence"/>
</dbReference>
<dbReference type="InterPro" id="IPR013098">
    <property type="entry name" value="Ig_I-set"/>
</dbReference>
<keyword evidence="4" id="KW-1185">Reference proteome</keyword>
<feature type="domain" description="Immunoglobulin I-set" evidence="2">
    <location>
        <begin position="197"/>
        <end position="280"/>
    </location>
</feature>
<sequence>MAERRGSALSVVGAYLLQPTSLPSKNKPMDLCRGGVLTAHSIGSGKSGSESVPSQRQRDSTPHLCSRRARRVRPRPCLSLQYICHVNRHNYPLRVRFWSDALATPDQTWAIPRRSKTLALCSNCAADLFRIAGSPLISLRRASCLQQQLPHQSTAGRTVSFYGVSTAIHGLKGICVGCLWFGTVSRRTAFAECALIHDLEDDEEDIIFFECVVAAHPKPDVVWYFENGVIKKSPKLSPQIKDLGSGRYYIALKLRDPEDEDSGLYRLTVTNRKGDATGSIKANFKAVEERDP</sequence>
<feature type="region of interest" description="Disordered" evidence="1">
    <location>
        <begin position="40"/>
        <end position="66"/>
    </location>
</feature>
<organism evidence="3 4">
    <name type="scientific">Caerostris extrusa</name>
    <name type="common">Bark spider</name>
    <name type="synonym">Caerostris bankana</name>
    <dbReference type="NCBI Taxonomy" id="172846"/>
    <lineage>
        <taxon>Eukaryota</taxon>
        <taxon>Metazoa</taxon>
        <taxon>Ecdysozoa</taxon>
        <taxon>Arthropoda</taxon>
        <taxon>Chelicerata</taxon>
        <taxon>Arachnida</taxon>
        <taxon>Araneae</taxon>
        <taxon>Araneomorphae</taxon>
        <taxon>Entelegynae</taxon>
        <taxon>Araneoidea</taxon>
        <taxon>Araneidae</taxon>
        <taxon>Caerostris</taxon>
    </lineage>
</organism>
<evidence type="ECO:0000313" key="4">
    <source>
        <dbReference type="Proteomes" id="UP001054945"/>
    </source>
</evidence>
<evidence type="ECO:0000313" key="3">
    <source>
        <dbReference type="EMBL" id="GIZ04785.1"/>
    </source>
</evidence>
<proteinExistence type="predicted"/>